<dbReference type="Gramene" id="KMS94928">
    <property type="protein sequence ID" value="KMS94928"/>
    <property type="gene ID" value="BVRB_014040"/>
</dbReference>
<evidence type="ECO:0000256" key="1">
    <source>
        <dbReference type="SAM" id="MobiDB-lite"/>
    </source>
</evidence>
<evidence type="ECO:0000313" key="2">
    <source>
        <dbReference type="EMBL" id="KMS94928.1"/>
    </source>
</evidence>
<organism evidence="2 3">
    <name type="scientific">Beta vulgaris subsp. vulgaris</name>
    <name type="common">Beet</name>
    <dbReference type="NCBI Taxonomy" id="3555"/>
    <lineage>
        <taxon>Eukaryota</taxon>
        <taxon>Viridiplantae</taxon>
        <taxon>Streptophyta</taxon>
        <taxon>Embryophyta</taxon>
        <taxon>Tracheophyta</taxon>
        <taxon>Spermatophyta</taxon>
        <taxon>Magnoliopsida</taxon>
        <taxon>eudicotyledons</taxon>
        <taxon>Gunneridae</taxon>
        <taxon>Pentapetalae</taxon>
        <taxon>Caryophyllales</taxon>
        <taxon>Chenopodiaceae</taxon>
        <taxon>Betoideae</taxon>
        <taxon>Beta</taxon>
    </lineage>
</organism>
<feature type="compositionally biased region" description="Low complexity" evidence="1">
    <location>
        <begin position="101"/>
        <end position="112"/>
    </location>
</feature>
<protein>
    <submittedName>
        <fullName evidence="2">Uncharacterized protein</fullName>
    </submittedName>
</protein>
<reference evidence="2 3" key="1">
    <citation type="journal article" date="2014" name="Nature">
        <title>The genome of the recently domesticated crop plant sugar beet (Beta vulgaris).</title>
        <authorList>
            <person name="Dohm J.C."/>
            <person name="Minoche A.E."/>
            <person name="Holtgrawe D."/>
            <person name="Capella-Gutierrez S."/>
            <person name="Zakrzewski F."/>
            <person name="Tafer H."/>
            <person name="Rupp O."/>
            <person name="Sorensen T.R."/>
            <person name="Stracke R."/>
            <person name="Reinhardt R."/>
            <person name="Goesmann A."/>
            <person name="Kraft T."/>
            <person name="Schulz B."/>
            <person name="Stadler P.F."/>
            <person name="Schmidt T."/>
            <person name="Gabaldon T."/>
            <person name="Lehrach H."/>
            <person name="Weisshaar B."/>
            <person name="Himmelbauer H."/>
        </authorList>
    </citation>
    <scope>NUCLEOTIDE SEQUENCE [LARGE SCALE GENOMIC DNA]</scope>
    <source>
        <tissue evidence="2">Taproot</tissue>
    </source>
</reference>
<dbReference type="EMBL" id="KQ090666">
    <property type="protein sequence ID" value="KMS94928.1"/>
    <property type="molecule type" value="Genomic_DNA"/>
</dbReference>
<proteinExistence type="predicted"/>
<name>A0A0J8B4X9_BETVV</name>
<feature type="region of interest" description="Disordered" evidence="1">
    <location>
        <begin position="82"/>
        <end position="129"/>
    </location>
</feature>
<gene>
    <name evidence="2" type="ORF">BVRB_014040</name>
</gene>
<dbReference type="Proteomes" id="UP000035740">
    <property type="component" value="Unassembled WGS sequence"/>
</dbReference>
<evidence type="ECO:0000313" key="3">
    <source>
        <dbReference type="Proteomes" id="UP000035740"/>
    </source>
</evidence>
<sequence>MQEAPQFRLGNSKSSLVRLADFYGIELAGELFFEILLTLPSSAPSSTSRHCRFSISCSSRSEFVFIFLILFFTPPFSIDRRRWSTNKPQPANGSPAKNGVRSSSSNRTPSSRYPLPNSQSSRNSESHHF</sequence>
<dbReference type="AlphaFoldDB" id="A0A0J8B4X9"/>
<keyword evidence="3" id="KW-1185">Reference proteome</keyword>
<accession>A0A0J8B4X9</accession>